<reference evidence="7" key="1">
    <citation type="submission" date="2023-12" db="EMBL/GenBank/DDBJ databases">
        <title>Novel isolates from deep terrestrial aquifers shed light on the physiology and ecology of the class Limnochordia.</title>
        <authorList>
            <person name="Karnachuk O.V."/>
            <person name="Lukina A.P."/>
            <person name="Avakyan M.R."/>
            <person name="Kadnikov V."/>
            <person name="Begmatov S."/>
            <person name="Beletsky A.V."/>
            <person name="Mardanov A.V."/>
            <person name="Ravin N.V."/>
        </authorList>
    </citation>
    <scope>NUCLEOTIDE SEQUENCE [LARGE SCALE GENOMIC DNA]</scope>
    <source>
        <strain evidence="7">LN</strain>
    </source>
</reference>
<dbReference type="Proteomes" id="UP001333102">
    <property type="component" value="Chromosome"/>
</dbReference>
<sequence length="148" mass="16035">MRCPSCGQEILLAERCPYCRQPVDVRGSGPERQDAPKAAASDVTGRFVGPLSGGPSAEAQEVGRAPGRLSVVEWVRRLVHYVRDPGVSGWKRGLVAAGLLYVLLPLDLLPSLVLPGIGWLDDLAVVWLGLSLLQRELAAYVPGRRRSR</sequence>
<name>A0ABZ1BRV4_9FIRM</name>
<feature type="domain" description="DUF1232" evidence="5">
    <location>
        <begin position="92"/>
        <end position="126"/>
    </location>
</feature>
<protein>
    <submittedName>
        <fullName evidence="6">DUF1232 domain-containing protein</fullName>
    </submittedName>
</protein>
<evidence type="ECO:0000259" key="5">
    <source>
        <dbReference type="Pfam" id="PF06803"/>
    </source>
</evidence>
<keyword evidence="7" id="KW-1185">Reference proteome</keyword>
<dbReference type="Pfam" id="PF06803">
    <property type="entry name" value="DUF1232"/>
    <property type="match status" value="1"/>
</dbReference>
<organism evidence="6 7">
    <name type="scientific">Geochorda subterranea</name>
    <dbReference type="NCBI Taxonomy" id="3109564"/>
    <lineage>
        <taxon>Bacteria</taxon>
        <taxon>Bacillati</taxon>
        <taxon>Bacillota</taxon>
        <taxon>Limnochordia</taxon>
        <taxon>Limnochordales</taxon>
        <taxon>Geochordaceae</taxon>
        <taxon>Geochorda</taxon>
    </lineage>
</organism>
<keyword evidence="3" id="KW-1133">Transmembrane helix</keyword>
<keyword evidence="2" id="KW-0812">Transmembrane</keyword>
<dbReference type="InterPro" id="IPR010652">
    <property type="entry name" value="DUF1232"/>
</dbReference>
<dbReference type="EMBL" id="CP141614">
    <property type="protein sequence ID" value="WRP15469.1"/>
    <property type="molecule type" value="Genomic_DNA"/>
</dbReference>
<proteinExistence type="predicted"/>
<evidence type="ECO:0000256" key="4">
    <source>
        <dbReference type="ARBA" id="ARBA00023136"/>
    </source>
</evidence>
<keyword evidence="4" id="KW-0472">Membrane</keyword>
<evidence type="ECO:0000256" key="2">
    <source>
        <dbReference type="ARBA" id="ARBA00022692"/>
    </source>
</evidence>
<accession>A0ABZ1BRV4</accession>
<evidence type="ECO:0000256" key="1">
    <source>
        <dbReference type="ARBA" id="ARBA00004127"/>
    </source>
</evidence>
<evidence type="ECO:0000256" key="3">
    <source>
        <dbReference type="ARBA" id="ARBA00022989"/>
    </source>
</evidence>
<evidence type="ECO:0000313" key="7">
    <source>
        <dbReference type="Proteomes" id="UP001333102"/>
    </source>
</evidence>
<gene>
    <name evidence="6" type="ORF">VLY81_04710</name>
</gene>
<evidence type="ECO:0000313" key="6">
    <source>
        <dbReference type="EMBL" id="WRP15469.1"/>
    </source>
</evidence>
<comment type="subcellular location">
    <subcellularLocation>
        <location evidence="1">Endomembrane system</location>
        <topology evidence="1">Multi-pass membrane protein</topology>
    </subcellularLocation>
</comment>
<dbReference type="RefSeq" id="WP_324669872.1">
    <property type="nucleotide sequence ID" value="NZ_CP141614.1"/>
</dbReference>